<reference evidence="3" key="1">
    <citation type="submission" date="2019-09" db="EMBL/GenBank/DDBJ databases">
        <authorList>
            <person name="Jung D.-H."/>
        </authorList>
    </citation>
    <scope>NUCLEOTIDE SEQUENCE [LARGE SCALE GENOMIC DNA]</scope>
    <source>
        <strain evidence="3">JA-25</strain>
    </source>
</reference>
<evidence type="ECO:0008006" key="4">
    <source>
        <dbReference type="Google" id="ProtNLM"/>
    </source>
</evidence>
<keyword evidence="1" id="KW-1133">Transmembrane helix</keyword>
<feature type="transmembrane region" description="Helical" evidence="1">
    <location>
        <begin position="236"/>
        <end position="255"/>
    </location>
</feature>
<dbReference type="Proteomes" id="UP000606008">
    <property type="component" value="Unassembled WGS sequence"/>
</dbReference>
<keyword evidence="1" id="KW-0812">Transmembrane</keyword>
<evidence type="ECO:0000313" key="3">
    <source>
        <dbReference type="Proteomes" id="UP000606008"/>
    </source>
</evidence>
<keyword evidence="3" id="KW-1185">Reference proteome</keyword>
<accession>A0ABX0QMS2</accession>
<name>A0ABX0QMS2_9BACT</name>
<feature type="transmembrane region" description="Helical" evidence="1">
    <location>
        <begin position="204"/>
        <end position="224"/>
    </location>
</feature>
<dbReference type="RefSeq" id="WP_166693372.1">
    <property type="nucleotide sequence ID" value="NZ_WAEL01000008.1"/>
</dbReference>
<dbReference type="EMBL" id="WAEL01000008">
    <property type="protein sequence ID" value="NID12576.1"/>
    <property type="molecule type" value="Genomic_DNA"/>
</dbReference>
<gene>
    <name evidence="2" type="ORF">F7231_20565</name>
</gene>
<evidence type="ECO:0000313" key="2">
    <source>
        <dbReference type="EMBL" id="NID12576.1"/>
    </source>
</evidence>
<keyword evidence="1" id="KW-0472">Membrane</keyword>
<protein>
    <recommendedName>
        <fullName evidence="4">Prenyltransferase</fullName>
    </recommendedName>
</protein>
<sequence>MLRPAIYLSLPVVLGAVFSNRMAARLSDVDPIHWATTPLLAIVVWMIYTVDRLLDVRHATGPLTSRHRFHADNADVLWGVVGGLGAVGAILVFFLPAPVIRFGLGLGAFCVAYVFTVYKLRDRHPALVVKEPLVAILYTAGIWGTVLVQREAIGWPFKAQTVLFLGIAFQNLLLFSVFEQRDASSSSTSVSLATAWGLRRCDTILRWLTFLIVAGALTVCFMADDSGGGARFSQRASLMLGIMSLVLYAVQRYPVYFLKNNRYRFIGDAVFWLPALVL</sequence>
<comment type="caution">
    <text evidence="2">The sequence shown here is derived from an EMBL/GenBank/DDBJ whole genome shotgun (WGS) entry which is preliminary data.</text>
</comment>
<evidence type="ECO:0000256" key="1">
    <source>
        <dbReference type="SAM" id="Phobius"/>
    </source>
</evidence>
<feature type="transmembrane region" description="Helical" evidence="1">
    <location>
        <begin position="100"/>
        <end position="120"/>
    </location>
</feature>
<feature type="transmembrane region" description="Helical" evidence="1">
    <location>
        <begin position="33"/>
        <end position="54"/>
    </location>
</feature>
<feature type="transmembrane region" description="Helical" evidence="1">
    <location>
        <begin position="132"/>
        <end position="149"/>
    </location>
</feature>
<proteinExistence type="predicted"/>
<organism evidence="2 3">
    <name type="scientific">Fibrivirga algicola</name>
    <dbReference type="NCBI Taxonomy" id="2950420"/>
    <lineage>
        <taxon>Bacteria</taxon>
        <taxon>Pseudomonadati</taxon>
        <taxon>Bacteroidota</taxon>
        <taxon>Cytophagia</taxon>
        <taxon>Cytophagales</taxon>
        <taxon>Spirosomataceae</taxon>
        <taxon>Fibrivirga</taxon>
    </lineage>
</organism>
<feature type="transmembrane region" description="Helical" evidence="1">
    <location>
        <begin position="75"/>
        <end position="94"/>
    </location>
</feature>
<reference evidence="3" key="2">
    <citation type="submission" date="2023-07" db="EMBL/GenBank/DDBJ databases">
        <authorList>
            <person name="Jung D.-H."/>
        </authorList>
    </citation>
    <scope>NUCLEOTIDE SEQUENCE [LARGE SCALE GENOMIC DNA]</scope>
    <source>
        <strain evidence="3">JA-25</strain>
    </source>
</reference>
<feature type="transmembrane region" description="Helical" evidence="1">
    <location>
        <begin position="161"/>
        <end position="178"/>
    </location>
</feature>